<organism evidence="1 2">
    <name type="scientific">Bosea vaviloviae</name>
    <dbReference type="NCBI Taxonomy" id="1526658"/>
    <lineage>
        <taxon>Bacteria</taxon>
        <taxon>Pseudomonadati</taxon>
        <taxon>Pseudomonadota</taxon>
        <taxon>Alphaproteobacteria</taxon>
        <taxon>Hyphomicrobiales</taxon>
        <taxon>Boseaceae</taxon>
        <taxon>Bosea</taxon>
    </lineage>
</organism>
<evidence type="ECO:0000313" key="2">
    <source>
        <dbReference type="Proteomes" id="UP000037822"/>
    </source>
</evidence>
<protein>
    <recommendedName>
        <fullName evidence="3">Methyl-accepting transducer domain-containing protein</fullName>
    </recommendedName>
</protein>
<proteinExistence type="predicted"/>
<dbReference type="SUPFAM" id="SSF58104">
    <property type="entry name" value="Methyl-accepting chemotaxis protein (MCP) signaling domain"/>
    <property type="match status" value="1"/>
</dbReference>
<keyword evidence="2" id="KW-1185">Reference proteome</keyword>
<name>A0A0N1EY91_9HYPH</name>
<gene>
    <name evidence="1" type="ORF">AE618_26140</name>
</gene>
<reference evidence="1 2" key="1">
    <citation type="submission" date="2015-07" db="EMBL/GenBank/DDBJ databases">
        <title>Whole genome sequencing of Bosea vaviloviae isolated from cave pool.</title>
        <authorList>
            <person name="Tan N.E.H."/>
            <person name="Lee Y.P."/>
            <person name="Gan H.M."/>
            <person name="Barton H."/>
            <person name="Savka M.A."/>
        </authorList>
    </citation>
    <scope>NUCLEOTIDE SEQUENCE [LARGE SCALE GENOMIC DNA]</scope>
    <source>
        <strain evidence="1 2">SD260</strain>
    </source>
</reference>
<sequence>MRATFEVDNGIGGAATGVGDPGLARLVAALEGSAREIDVTFARAGSQLGEGLSLFEGLKERLSTLSAELSGTEIADAGKSLSGLAGELRAINDGLRDETGVLQELTTHSKAASLALDRLLEHMRLITILARSARIEAVSVQAAGRDFGDFTSEIVALTTQAQHTIQSCARDHDHLSALLGSALSAQRDFEGRYGHALSGLADNLEQTLAEVAERQRRSVSLTSDAAAHSGKIAMAAGGAIIALQSGDSIRQRLEHVIKALRLLGSLDGTSGPGADFDAVERGAAGLVLRRLQAAQLDESALTLAQDADAIESALALLAGDTAGLLDLVRSLYQGDGGGKSERSQSGSFLADLESDLAQASDLLGKCDRARSGVDRVTSALATVLETCQQTVAALAGTVSSIVLIGMNAGLRAARIGTGGRSLVVIAQELKVAADQVATDANHLTPTFARMQEASAGLTRGGRLDAAHFAALDEAMRSSLSAMRQTGDRLGATLGQLTREGGGFSAVVADARLSFSNAGAMSDLIASGAVELARGAADQEMPSRADVAERVRGLVDAHIWPNYTMVGERTIHQAVIGLLLPAQSGAAAPVVVQSTDSLDDFLF</sequence>
<accession>A0A0N1EY91</accession>
<dbReference type="OrthoDB" id="9816265at2"/>
<dbReference type="PATRIC" id="fig|1526658.3.peg.4767"/>
<dbReference type="Gene3D" id="1.10.287.950">
    <property type="entry name" value="Methyl-accepting chemotaxis protein"/>
    <property type="match status" value="1"/>
</dbReference>
<dbReference type="EMBL" id="LGSZ01000095">
    <property type="protein sequence ID" value="KPH73631.1"/>
    <property type="molecule type" value="Genomic_DNA"/>
</dbReference>
<evidence type="ECO:0000313" key="1">
    <source>
        <dbReference type="EMBL" id="KPH73631.1"/>
    </source>
</evidence>
<comment type="caution">
    <text evidence="1">The sequence shown here is derived from an EMBL/GenBank/DDBJ whole genome shotgun (WGS) entry which is preliminary data.</text>
</comment>
<dbReference type="AlphaFoldDB" id="A0A0N1EY91"/>
<dbReference type="RefSeq" id="WP_054211976.1">
    <property type="nucleotide sequence ID" value="NZ_LGSZ01000095.1"/>
</dbReference>
<evidence type="ECO:0008006" key="3">
    <source>
        <dbReference type="Google" id="ProtNLM"/>
    </source>
</evidence>
<dbReference type="Proteomes" id="UP000037822">
    <property type="component" value="Unassembled WGS sequence"/>
</dbReference>